<dbReference type="AlphaFoldDB" id="A0A1E5LIL6"/>
<dbReference type="Proteomes" id="UP000095209">
    <property type="component" value="Unassembled WGS sequence"/>
</dbReference>
<reference evidence="1 2" key="1">
    <citation type="submission" date="2016-08" db="EMBL/GenBank/DDBJ databases">
        <title>Genome of Bacillus solimangrovi GH2-4.</title>
        <authorList>
            <person name="Lim S."/>
            <person name="Kim B.-C."/>
        </authorList>
    </citation>
    <scope>NUCLEOTIDE SEQUENCE [LARGE SCALE GENOMIC DNA]</scope>
    <source>
        <strain evidence="1 2">GH2-4</strain>
    </source>
</reference>
<evidence type="ECO:0008006" key="3">
    <source>
        <dbReference type="Google" id="ProtNLM"/>
    </source>
</evidence>
<sequence length="78" mass="9542">MRLEVQEILNNRPDLKAFVRENPKWYRSLSRDFQSIMEIEDESKYYYGRTLPQQMNRMRQQLQMVSMMVAMMQAMKDS</sequence>
<accession>A0A1E5LIL6</accession>
<dbReference type="InterPro" id="IPR025613">
    <property type="entry name" value="YlbE"/>
</dbReference>
<dbReference type="RefSeq" id="WP_069716068.1">
    <property type="nucleotide sequence ID" value="NZ_MJEH01000007.1"/>
</dbReference>
<dbReference type="STRING" id="1305675.BFG57_10670"/>
<organism evidence="1 2">
    <name type="scientific">Bacillus solimangrovi</name>
    <dbReference type="NCBI Taxonomy" id="1305675"/>
    <lineage>
        <taxon>Bacteria</taxon>
        <taxon>Bacillati</taxon>
        <taxon>Bacillota</taxon>
        <taxon>Bacilli</taxon>
        <taxon>Bacillales</taxon>
        <taxon>Bacillaceae</taxon>
        <taxon>Bacillus</taxon>
    </lineage>
</organism>
<keyword evidence="2" id="KW-1185">Reference proteome</keyword>
<dbReference type="Pfam" id="PF14003">
    <property type="entry name" value="YlbE"/>
    <property type="match status" value="1"/>
</dbReference>
<evidence type="ECO:0000313" key="1">
    <source>
        <dbReference type="EMBL" id="OEH93924.1"/>
    </source>
</evidence>
<gene>
    <name evidence="1" type="ORF">BFG57_10670</name>
</gene>
<evidence type="ECO:0000313" key="2">
    <source>
        <dbReference type="Proteomes" id="UP000095209"/>
    </source>
</evidence>
<proteinExistence type="predicted"/>
<name>A0A1E5LIL6_9BACI</name>
<protein>
    <recommendedName>
        <fullName evidence="3">YlbE-like protein</fullName>
    </recommendedName>
</protein>
<dbReference type="OrthoDB" id="1646085at2"/>
<comment type="caution">
    <text evidence="1">The sequence shown here is derived from an EMBL/GenBank/DDBJ whole genome shotgun (WGS) entry which is preliminary data.</text>
</comment>
<dbReference type="EMBL" id="MJEH01000007">
    <property type="protein sequence ID" value="OEH93924.1"/>
    <property type="molecule type" value="Genomic_DNA"/>
</dbReference>